<gene>
    <name evidence="4" type="ORF">AbraCBS73388_001434</name>
</gene>
<comment type="similarity">
    <text evidence="1">Belongs to the NmrA-type oxidoreductase family.</text>
</comment>
<evidence type="ECO:0000256" key="2">
    <source>
        <dbReference type="ARBA" id="ARBA00022857"/>
    </source>
</evidence>
<dbReference type="Gene3D" id="3.90.25.10">
    <property type="entry name" value="UDP-galactose 4-epimerase, domain 1"/>
    <property type="match status" value="1"/>
</dbReference>
<dbReference type="InterPro" id="IPR036291">
    <property type="entry name" value="NAD(P)-bd_dom_sf"/>
</dbReference>
<dbReference type="InterPro" id="IPR008030">
    <property type="entry name" value="NmrA-like"/>
</dbReference>
<protein>
    <recommendedName>
        <fullName evidence="3">NmrA-like domain-containing protein</fullName>
    </recommendedName>
</protein>
<dbReference type="Gene3D" id="3.40.50.720">
    <property type="entry name" value="NAD(P)-binding Rossmann-like Domain"/>
    <property type="match status" value="1"/>
</dbReference>
<proteinExistence type="inferred from homology"/>
<dbReference type="Pfam" id="PF05368">
    <property type="entry name" value="NmrA"/>
    <property type="match status" value="1"/>
</dbReference>
<dbReference type="SUPFAM" id="SSF51735">
    <property type="entry name" value="NAD(P)-binding Rossmann-fold domains"/>
    <property type="match status" value="1"/>
</dbReference>
<dbReference type="PANTHER" id="PTHR42748">
    <property type="entry name" value="NITROGEN METABOLITE REPRESSION PROTEIN NMRA FAMILY MEMBER"/>
    <property type="match status" value="1"/>
</dbReference>
<dbReference type="PANTHER" id="PTHR42748:SF26">
    <property type="entry name" value="NMRA-LIKE DOMAIN-CONTAINING PROTEIN"/>
    <property type="match status" value="1"/>
</dbReference>
<dbReference type="AlphaFoldDB" id="A0A9W5YJA8"/>
<dbReference type="InterPro" id="IPR051164">
    <property type="entry name" value="NmrA-like_oxidored"/>
</dbReference>
<comment type="caution">
    <text evidence="4">The sequence shown here is derived from an EMBL/GenBank/DDBJ whole genome shotgun (WGS) entry which is preliminary data.</text>
</comment>
<evidence type="ECO:0000313" key="4">
    <source>
        <dbReference type="EMBL" id="GKZ18510.1"/>
    </source>
</evidence>
<accession>A0A9W5YJA8</accession>
<feature type="domain" description="NmrA-like" evidence="3">
    <location>
        <begin position="7"/>
        <end position="308"/>
    </location>
</feature>
<name>A0A9W5YJA8_9EURO</name>
<dbReference type="EMBL" id="BROQ01000012">
    <property type="protein sequence ID" value="GKZ18510.1"/>
    <property type="molecule type" value="Genomic_DNA"/>
</dbReference>
<sequence length="346" mass="38776">MSPSKPKTILIIGITGNQGHSIARRFLHSTPPYHIRGLTRHPDSPIAQSLSSKGIEIISGDLNDPATLPRAFKDVNLIFSVTNYWEPFFREDCRQRAAQQGISCRQYAYEVELQQGKNIADAAAQVVDSLDENGFIVSTLSYAKECSRGQLGEVYHFDAKAEVFPGYVREKYPRLAGKMSCVQTGYFMSSYRLVPGAYFRKKTEESGASFEMTFTTAPDAPVPHLDVQADLGNFVYAVSQMPPGKSYMACGSYCSWAEYMRIWGRVNSVPACYRQITLEELMELTPDREFGREVGDMFTYSSDPGYDGGDKELLTAQDIRNAGIDCPMTSLEEWMEKEDWSAVLNI</sequence>
<evidence type="ECO:0000259" key="3">
    <source>
        <dbReference type="Pfam" id="PF05368"/>
    </source>
</evidence>
<organism evidence="4 5">
    <name type="scientific">Aspergillus brasiliensis</name>
    <dbReference type="NCBI Taxonomy" id="319629"/>
    <lineage>
        <taxon>Eukaryota</taxon>
        <taxon>Fungi</taxon>
        <taxon>Dikarya</taxon>
        <taxon>Ascomycota</taxon>
        <taxon>Pezizomycotina</taxon>
        <taxon>Eurotiomycetes</taxon>
        <taxon>Eurotiomycetidae</taxon>
        <taxon>Eurotiales</taxon>
        <taxon>Aspergillaceae</taxon>
        <taxon>Aspergillus</taxon>
        <taxon>Aspergillus subgen. Circumdati</taxon>
    </lineage>
</organism>
<evidence type="ECO:0000256" key="1">
    <source>
        <dbReference type="ARBA" id="ARBA00006328"/>
    </source>
</evidence>
<dbReference type="Proteomes" id="UP001143548">
    <property type="component" value="Unassembled WGS sequence"/>
</dbReference>
<dbReference type="GO" id="GO:0005634">
    <property type="term" value="C:nucleus"/>
    <property type="evidence" value="ECO:0007669"/>
    <property type="project" value="TreeGrafter"/>
</dbReference>
<evidence type="ECO:0000313" key="5">
    <source>
        <dbReference type="Proteomes" id="UP001143548"/>
    </source>
</evidence>
<reference evidence="4" key="1">
    <citation type="submission" date="2022-07" db="EMBL/GenBank/DDBJ databases">
        <title>Taxonomy of Aspergillus series Nigri: significant species reduction supported by multi-species coalescent approaches.</title>
        <authorList>
            <person name="Bian C."/>
            <person name="Kusuya Y."/>
            <person name="Sklenar F."/>
            <person name="D'hooge E."/>
            <person name="Yaguchi T."/>
            <person name="Takahashi H."/>
            <person name="Hubka V."/>
        </authorList>
    </citation>
    <scope>NUCLEOTIDE SEQUENCE</scope>
    <source>
        <strain evidence="4">CBS 733.88</strain>
    </source>
</reference>
<keyword evidence="2" id="KW-0521">NADP</keyword>